<gene>
    <name evidence="2" type="ORF">CLV63_10862</name>
</gene>
<feature type="region of interest" description="Disordered" evidence="1">
    <location>
        <begin position="105"/>
        <end position="178"/>
    </location>
</feature>
<keyword evidence="3" id="KW-1185">Reference proteome</keyword>
<dbReference type="EMBL" id="PYGA01000008">
    <property type="protein sequence ID" value="PSK97344.1"/>
    <property type="molecule type" value="Genomic_DNA"/>
</dbReference>
<proteinExistence type="predicted"/>
<dbReference type="Proteomes" id="UP000240542">
    <property type="component" value="Unassembled WGS sequence"/>
</dbReference>
<name>A0A2P8DJH0_9ACTN</name>
<dbReference type="AlphaFoldDB" id="A0A2P8DJH0"/>
<evidence type="ECO:0008006" key="4">
    <source>
        <dbReference type="Google" id="ProtNLM"/>
    </source>
</evidence>
<evidence type="ECO:0000256" key="1">
    <source>
        <dbReference type="SAM" id="MobiDB-lite"/>
    </source>
</evidence>
<evidence type="ECO:0000313" key="2">
    <source>
        <dbReference type="EMBL" id="PSK97344.1"/>
    </source>
</evidence>
<evidence type="ECO:0000313" key="3">
    <source>
        <dbReference type="Proteomes" id="UP000240542"/>
    </source>
</evidence>
<comment type="caution">
    <text evidence="2">The sequence shown here is derived from an EMBL/GenBank/DDBJ whole genome shotgun (WGS) entry which is preliminary data.</text>
</comment>
<dbReference type="RefSeq" id="WP_245928775.1">
    <property type="nucleotide sequence ID" value="NZ_PYGA01000008.1"/>
</dbReference>
<reference evidence="2 3" key="1">
    <citation type="submission" date="2018-03" db="EMBL/GenBank/DDBJ databases">
        <title>Genomic Encyclopedia of Archaeal and Bacterial Type Strains, Phase II (KMG-II): from individual species to whole genera.</title>
        <authorList>
            <person name="Goeker M."/>
        </authorList>
    </citation>
    <scope>NUCLEOTIDE SEQUENCE [LARGE SCALE GENOMIC DNA]</scope>
    <source>
        <strain evidence="2 3">DSM 45312</strain>
    </source>
</reference>
<organism evidence="2 3">
    <name type="scientific">Murinocardiopsis flavida</name>
    <dbReference type="NCBI Taxonomy" id="645275"/>
    <lineage>
        <taxon>Bacteria</taxon>
        <taxon>Bacillati</taxon>
        <taxon>Actinomycetota</taxon>
        <taxon>Actinomycetes</taxon>
        <taxon>Streptosporangiales</taxon>
        <taxon>Nocardiopsidaceae</taxon>
        <taxon>Murinocardiopsis</taxon>
    </lineage>
</organism>
<feature type="compositionally biased region" description="Low complexity" evidence="1">
    <location>
        <begin position="105"/>
        <end position="116"/>
    </location>
</feature>
<sequence>MNLTILILTGLAAVAVLAAVALVVMGKGGQLARFEADHAPLDLPADRPISAADVAGVRLPLSMWGYHVRAVDEALRRLSGALRDRDARIEELEARLGGLAAYSAPAGAAPGQSPLPFEEADSAHGGPRPAAPGPGGAADAPTGRHAVVRHDDSAAGTAAETAADAPDTSSLHVGNGRA</sequence>
<protein>
    <recommendedName>
        <fullName evidence="4">DivIVA domain-containing protein</fullName>
    </recommendedName>
</protein>
<accession>A0A2P8DJH0</accession>
<feature type="compositionally biased region" description="Low complexity" evidence="1">
    <location>
        <begin position="154"/>
        <end position="170"/>
    </location>
</feature>